<organism evidence="2 3">
    <name type="scientific">Lysinibacillus fusiformis</name>
    <dbReference type="NCBI Taxonomy" id="28031"/>
    <lineage>
        <taxon>Bacteria</taxon>
        <taxon>Bacillati</taxon>
        <taxon>Bacillota</taxon>
        <taxon>Bacilli</taxon>
        <taxon>Bacillales</taxon>
        <taxon>Bacillaceae</taxon>
        <taxon>Lysinibacillus</taxon>
    </lineage>
</organism>
<protein>
    <recommendedName>
        <fullName evidence="4">DUF2500 domain-containing protein</fullName>
    </recommendedName>
</protein>
<name>A0A2I0UX10_9BACI</name>
<dbReference type="Gene3D" id="2.40.50.660">
    <property type="match status" value="1"/>
</dbReference>
<dbReference type="Proteomes" id="UP000234956">
    <property type="component" value="Unassembled WGS sequence"/>
</dbReference>
<dbReference type="RefSeq" id="WP_101966900.1">
    <property type="nucleotide sequence ID" value="NZ_JAZBNI010000005.1"/>
</dbReference>
<evidence type="ECO:0008006" key="4">
    <source>
        <dbReference type="Google" id="ProtNLM"/>
    </source>
</evidence>
<evidence type="ECO:0000313" key="3">
    <source>
        <dbReference type="Proteomes" id="UP000234956"/>
    </source>
</evidence>
<dbReference type="EMBL" id="PDFK01000006">
    <property type="protein sequence ID" value="PKU50601.1"/>
    <property type="molecule type" value="Genomic_DNA"/>
</dbReference>
<keyword evidence="1" id="KW-0812">Transmembrane</keyword>
<feature type="transmembrane region" description="Helical" evidence="1">
    <location>
        <begin position="12"/>
        <end position="31"/>
    </location>
</feature>
<keyword evidence="1" id="KW-1133">Transmembrane helix</keyword>
<dbReference type="InterPro" id="IPR019635">
    <property type="entry name" value="DUF2500"/>
</dbReference>
<reference evidence="2 3" key="1">
    <citation type="submission" date="2017-10" db="EMBL/GenBank/DDBJ databases">
        <title>Draft genome of Lysinibacillus fusiformis strain Juneja, a laboratory-derived pathogen of Drosophila melanogaster.</title>
        <authorList>
            <person name="Smith B.R."/>
            <person name="Unckless R.L."/>
        </authorList>
    </citation>
    <scope>NUCLEOTIDE SEQUENCE [LARGE SCALE GENOMIC DNA]</scope>
    <source>
        <strain evidence="2 3">Juneja</strain>
    </source>
</reference>
<gene>
    <name evidence="2" type="ORF">CRI88_17635</name>
</gene>
<evidence type="ECO:0000313" key="2">
    <source>
        <dbReference type="EMBL" id="PKU50601.1"/>
    </source>
</evidence>
<proteinExistence type="predicted"/>
<accession>A0A2I0UX10</accession>
<dbReference type="AlphaFoldDB" id="A0A2I0UX10"/>
<keyword evidence="1" id="KW-0472">Membrane</keyword>
<sequence length="123" mass="13909">MLWFDDQFLFGSVFITIIFFIVFGSIAFIVVKGIISWSKNNSSPILTVPAKVVTKRTNIRGGSNNTGASTSYYVTFEELNGERHELKMNGHDYGLLVDGDFGILTYQGTRYHSFNRHKKESSD</sequence>
<evidence type="ECO:0000256" key="1">
    <source>
        <dbReference type="SAM" id="Phobius"/>
    </source>
</evidence>
<comment type="caution">
    <text evidence="2">The sequence shown here is derived from an EMBL/GenBank/DDBJ whole genome shotgun (WGS) entry which is preliminary data.</text>
</comment>
<dbReference type="Pfam" id="PF10694">
    <property type="entry name" value="DUF2500"/>
    <property type="match status" value="1"/>
</dbReference>